<keyword evidence="3" id="KW-1185">Reference proteome</keyword>
<reference evidence="2 3" key="1">
    <citation type="journal article" date="2014" name="BMC Genomics">
        <title>Genome and secretome analysis of the hemibiotrophic fungal pathogen, Moniliophthora roreri, which causes frosty pod rot disease of cacao: mechanisms of the biotrophic and necrotrophic phases.</title>
        <authorList>
            <person name="Meinhardt L.W."/>
            <person name="Costa G.G.L."/>
            <person name="Thomazella D.P.T."/>
            <person name="Teixeira P.J.P.L."/>
            <person name="Carazzolle M.F."/>
            <person name="Schuster S.C."/>
            <person name="Carlson J.E."/>
            <person name="Guiltinan M.J."/>
            <person name="Mieczkowski P."/>
            <person name="Farmer A."/>
            <person name="Ramaraj T."/>
            <person name="Crozier J."/>
            <person name="Davis R.E."/>
            <person name="Shao J."/>
            <person name="Melnick R.L."/>
            <person name="Pereira G.A.G."/>
            <person name="Bailey B.A."/>
        </authorList>
    </citation>
    <scope>NUCLEOTIDE SEQUENCE [LARGE SCALE GENOMIC DNA]</scope>
    <source>
        <strain evidence="2 3">MCA 2997</strain>
    </source>
</reference>
<evidence type="ECO:0000313" key="2">
    <source>
        <dbReference type="EMBL" id="ESK81044.1"/>
    </source>
</evidence>
<gene>
    <name evidence="2" type="ORF">Moror_3546</name>
</gene>
<dbReference type="OrthoDB" id="5569250at2759"/>
<dbReference type="EMBL" id="AWSO01002739">
    <property type="protein sequence ID" value="ESK81044.1"/>
    <property type="molecule type" value="Genomic_DNA"/>
</dbReference>
<evidence type="ECO:0000313" key="3">
    <source>
        <dbReference type="Proteomes" id="UP000017559"/>
    </source>
</evidence>
<dbReference type="PANTHER" id="PTHR38248:SF2">
    <property type="entry name" value="FUNK1 11"/>
    <property type="match status" value="1"/>
</dbReference>
<sequence>MYREVTGKCILNDFDLATLMDPGTEVPDRKGYERTGTRPFMAMDLLNEEGVMGLVYRRYRHDLESFFWVLVWVGACVQGGQEELSGRYEKMVVGTHDDVYKEKTALLRNLASYTTTEDYAFLKSVIKECAFWWSDFANSQDKAQSRGKLFKEESNAYFINSLVVVIEETSPPVPIEINWLLVEVPGLLWKQYQERHALRSDSQ</sequence>
<organism evidence="2 3">
    <name type="scientific">Moniliophthora roreri (strain MCA 2997)</name>
    <name type="common">Cocoa frosty pod rot fungus</name>
    <name type="synonym">Crinipellis roreri</name>
    <dbReference type="NCBI Taxonomy" id="1381753"/>
    <lineage>
        <taxon>Eukaryota</taxon>
        <taxon>Fungi</taxon>
        <taxon>Dikarya</taxon>
        <taxon>Basidiomycota</taxon>
        <taxon>Agaricomycotina</taxon>
        <taxon>Agaricomycetes</taxon>
        <taxon>Agaricomycetidae</taxon>
        <taxon>Agaricales</taxon>
        <taxon>Marasmiineae</taxon>
        <taxon>Marasmiaceae</taxon>
        <taxon>Moniliophthora</taxon>
    </lineage>
</organism>
<feature type="domain" description="Fungal-type protein kinase" evidence="1">
    <location>
        <begin position="8"/>
        <end position="73"/>
    </location>
</feature>
<dbReference type="Proteomes" id="UP000017559">
    <property type="component" value="Unassembled WGS sequence"/>
</dbReference>
<dbReference type="HOGENOM" id="CLU_116828_0_0_1"/>
<evidence type="ECO:0000259" key="1">
    <source>
        <dbReference type="Pfam" id="PF17667"/>
    </source>
</evidence>
<dbReference type="PANTHER" id="PTHR38248">
    <property type="entry name" value="FUNK1 6"/>
    <property type="match status" value="1"/>
</dbReference>
<keyword evidence="2" id="KW-0418">Kinase</keyword>
<name>V2XNG3_MONRO</name>
<comment type="caution">
    <text evidence="2">The sequence shown here is derived from an EMBL/GenBank/DDBJ whole genome shotgun (WGS) entry which is preliminary data.</text>
</comment>
<accession>V2XNG3</accession>
<dbReference type="Pfam" id="PF17667">
    <property type="entry name" value="Pkinase_fungal"/>
    <property type="match status" value="1"/>
</dbReference>
<protein>
    <submittedName>
        <fullName evidence="2">Other 1 protein kinase</fullName>
    </submittedName>
</protein>
<dbReference type="KEGG" id="mrr:Moror_3546"/>
<keyword evidence="2" id="KW-0808">Transferase</keyword>
<dbReference type="GO" id="GO:0016301">
    <property type="term" value="F:kinase activity"/>
    <property type="evidence" value="ECO:0007669"/>
    <property type="project" value="UniProtKB-KW"/>
</dbReference>
<dbReference type="InterPro" id="IPR011009">
    <property type="entry name" value="Kinase-like_dom_sf"/>
</dbReference>
<dbReference type="AlphaFoldDB" id="V2XNG3"/>
<dbReference type="SUPFAM" id="SSF56112">
    <property type="entry name" value="Protein kinase-like (PK-like)"/>
    <property type="match status" value="1"/>
</dbReference>
<proteinExistence type="predicted"/>
<dbReference type="STRING" id="1381753.V2XNG3"/>
<dbReference type="InterPro" id="IPR040976">
    <property type="entry name" value="Pkinase_fungal"/>
</dbReference>